<keyword evidence="9" id="KW-0812">Transmembrane</keyword>
<dbReference type="InterPro" id="IPR050122">
    <property type="entry name" value="RTK"/>
</dbReference>
<organism evidence="12 13">
    <name type="scientific">Nesidiocoris tenuis</name>
    <dbReference type="NCBI Taxonomy" id="355587"/>
    <lineage>
        <taxon>Eukaryota</taxon>
        <taxon>Metazoa</taxon>
        <taxon>Ecdysozoa</taxon>
        <taxon>Arthropoda</taxon>
        <taxon>Hexapoda</taxon>
        <taxon>Insecta</taxon>
        <taxon>Pterygota</taxon>
        <taxon>Neoptera</taxon>
        <taxon>Paraneoptera</taxon>
        <taxon>Hemiptera</taxon>
        <taxon>Heteroptera</taxon>
        <taxon>Panheteroptera</taxon>
        <taxon>Cimicomorpha</taxon>
        <taxon>Miridae</taxon>
        <taxon>Dicyphina</taxon>
        <taxon>Nesidiocoris</taxon>
    </lineage>
</organism>
<comment type="similarity">
    <text evidence="9">Belongs to the protein kinase superfamily. Tyr protein kinase family. Insulin receptor subfamily.</text>
</comment>
<dbReference type="InterPro" id="IPR001245">
    <property type="entry name" value="Ser-Thr/Tyr_kinase_cat_dom"/>
</dbReference>
<evidence type="ECO:0000256" key="10">
    <source>
        <dbReference type="SAM" id="MobiDB-lite"/>
    </source>
</evidence>
<comment type="subcellular location">
    <subcellularLocation>
        <location evidence="1">Membrane</location>
        <topology evidence="1">Single-pass membrane protein</topology>
    </subcellularLocation>
</comment>
<feature type="compositionally biased region" description="Polar residues" evidence="10">
    <location>
        <begin position="345"/>
        <end position="367"/>
    </location>
</feature>
<dbReference type="Gene3D" id="3.30.200.20">
    <property type="entry name" value="Phosphorylase Kinase, domain 1"/>
    <property type="match status" value="1"/>
</dbReference>
<sequence>MIFCRALGQGAFGEVYQGLYRHRAGDAVEMPVAVKTLPHLSTSQAETDFLMEALIMSKFKHPNIVHFIGVCFDQHPRFIVIELLAGGDLKTFLREARPKPDRAASLTMKDLLSCIVDVAKGCKYMEENRFIHRDIAARNCLLTTKGPGRVVKIADFGMARDIYRADYYRKGGKAMLPIKWMPPEAFLDGIFTTKTDVWSFGVLMWEVLSMGYMPYTGCANREVMQLVTNGGRLAPPTNCPPQLYAIMTQCWQPNPEERPGFGLILERLGYCMQDPDVKRAPLPVYTKPPSSERDTTIMRSSAPEECIQPDYLIPLSGPQEWADYPDQLSDRTRSTQRLIEADSAPSPTVNNVLSNGPVISSTNNNNPCPAPQLTKPHLNNLNNDPSLVYTVSSTLKQDTEISC</sequence>
<dbReference type="InterPro" id="IPR008266">
    <property type="entry name" value="Tyr_kinase_AS"/>
</dbReference>
<evidence type="ECO:0000256" key="4">
    <source>
        <dbReference type="ARBA" id="ARBA00022777"/>
    </source>
</evidence>
<dbReference type="PANTHER" id="PTHR24416:SF604">
    <property type="entry name" value="RECEPTOR PROTEIN-TYROSINE KINASE"/>
    <property type="match status" value="1"/>
</dbReference>
<keyword evidence="9" id="KW-0472">Membrane</keyword>
<keyword evidence="2" id="KW-0808">Transferase</keyword>
<dbReference type="PRINTS" id="PR00109">
    <property type="entry name" value="TYRKINASE"/>
</dbReference>
<feature type="region of interest" description="Disordered" evidence="10">
    <location>
        <begin position="339"/>
        <end position="369"/>
    </location>
</feature>
<dbReference type="Gene3D" id="1.10.510.10">
    <property type="entry name" value="Transferase(Phosphotransferase) domain 1"/>
    <property type="match status" value="1"/>
</dbReference>
<dbReference type="EC" id="2.7.10.1" evidence="9"/>
<accession>A0ABN7AEE0</accession>
<evidence type="ECO:0000256" key="9">
    <source>
        <dbReference type="RuleBase" id="RU000312"/>
    </source>
</evidence>
<evidence type="ECO:0000256" key="2">
    <source>
        <dbReference type="ARBA" id="ARBA00022679"/>
    </source>
</evidence>
<dbReference type="SUPFAM" id="SSF56112">
    <property type="entry name" value="Protein kinase-like (PK-like)"/>
    <property type="match status" value="1"/>
</dbReference>
<dbReference type="Pfam" id="PF07714">
    <property type="entry name" value="PK_Tyr_Ser-Thr"/>
    <property type="match status" value="1"/>
</dbReference>
<evidence type="ECO:0000256" key="3">
    <source>
        <dbReference type="ARBA" id="ARBA00022741"/>
    </source>
</evidence>
<evidence type="ECO:0000256" key="8">
    <source>
        <dbReference type="PROSITE-ProRule" id="PRU10141"/>
    </source>
</evidence>
<dbReference type="InterPro" id="IPR020635">
    <property type="entry name" value="Tyr_kinase_cat_dom"/>
</dbReference>
<protein>
    <recommendedName>
        <fullName evidence="9">Tyrosine-protein kinase receptor</fullName>
        <ecNumber evidence="9">2.7.10.1</ecNumber>
    </recommendedName>
</protein>
<dbReference type="PANTHER" id="PTHR24416">
    <property type="entry name" value="TYROSINE-PROTEIN KINASE RECEPTOR"/>
    <property type="match status" value="1"/>
</dbReference>
<dbReference type="EMBL" id="AP028909">
    <property type="protein sequence ID" value="BES88642.1"/>
    <property type="molecule type" value="Genomic_DNA"/>
</dbReference>
<evidence type="ECO:0000256" key="7">
    <source>
        <dbReference type="ARBA" id="ARBA00051243"/>
    </source>
</evidence>
<dbReference type="InterPro" id="IPR000719">
    <property type="entry name" value="Prot_kinase_dom"/>
</dbReference>
<keyword evidence="5 8" id="KW-0067">ATP-binding</keyword>
<name>A0ABN7AEE0_9HEMI</name>
<dbReference type="InterPro" id="IPR011009">
    <property type="entry name" value="Kinase-like_dom_sf"/>
</dbReference>
<keyword evidence="13" id="KW-1185">Reference proteome</keyword>
<dbReference type="InterPro" id="IPR017441">
    <property type="entry name" value="Protein_kinase_ATP_BS"/>
</dbReference>
<reference evidence="12 13" key="1">
    <citation type="submission" date="2023-09" db="EMBL/GenBank/DDBJ databases">
        <title>Nesidiocoris tenuis whole genome shotgun sequence.</title>
        <authorList>
            <person name="Shibata T."/>
            <person name="Shimoda M."/>
            <person name="Kobayashi T."/>
            <person name="Uehara T."/>
        </authorList>
    </citation>
    <scope>NUCLEOTIDE SEQUENCE [LARGE SCALE GENOMIC DNA]</scope>
    <source>
        <strain evidence="12 13">Japan</strain>
    </source>
</reference>
<gene>
    <name evidence="12" type="ORF">NTJ_01449</name>
</gene>
<evidence type="ECO:0000259" key="11">
    <source>
        <dbReference type="PROSITE" id="PS50011"/>
    </source>
</evidence>
<dbReference type="InterPro" id="IPR002011">
    <property type="entry name" value="Tyr_kinase_rcpt_2_CS"/>
</dbReference>
<keyword evidence="3 8" id="KW-0547">Nucleotide-binding</keyword>
<keyword evidence="9" id="KW-0597">Phosphoprotein</keyword>
<comment type="catalytic activity">
    <reaction evidence="7 9">
        <text>L-tyrosyl-[protein] + ATP = O-phospho-L-tyrosyl-[protein] + ADP + H(+)</text>
        <dbReference type="Rhea" id="RHEA:10596"/>
        <dbReference type="Rhea" id="RHEA-COMP:10136"/>
        <dbReference type="Rhea" id="RHEA-COMP:20101"/>
        <dbReference type="ChEBI" id="CHEBI:15378"/>
        <dbReference type="ChEBI" id="CHEBI:30616"/>
        <dbReference type="ChEBI" id="CHEBI:46858"/>
        <dbReference type="ChEBI" id="CHEBI:61978"/>
        <dbReference type="ChEBI" id="CHEBI:456216"/>
        <dbReference type="EC" id="2.7.10.1"/>
    </reaction>
</comment>
<dbReference type="PROSITE" id="PS00107">
    <property type="entry name" value="PROTEIN_KINASE_ATP"/>
    <property type="match status" value="1"/>
</dbReference>
<dbReference type="GO" id="GO:0016301">
    <property type="term" value="F:kinase activity"/>
    <property type="evidence" value="ECO:0007669"/>
    <property type="project" value="UniProtKB-KW"/>
</dbReference>
<feature type="domain" description="Protein kinase" evidence="11">
    <location>
        <begin position="1"/>
        <end position="277"/>
    </location>
</feature>
<keyword evidence="4 12" id="KW-0418">Kinase</keyword>
<evidence type="ECO:0000256" key="5">
    <source>
        <dbReference type="ARBA" id="ARBA00022840"/>
    </source>
</evidence>
<dbReference type="Proteomes" id="UP001307889">
    <property type="component" value="Chromosome 1"/>
</dbReference>
<evidence type="ECO:0000256" key="1">
    <source>
        <dbReference type="ARBA" id="ARBA00004167"/>
    </source>
</evidence>
<dbReference type="PROSITE" id="PS00109">
    <property type="entry name" value="PROTEIN_KINASE_TYR"/>
    <property type="match status" value="1"/>
</dbReference>
<dbReference type="PROSITE" id="PS00239">
    <property type="entry name" value="RECEPTOR_TYR_KIN_II"/>
    <property type="match status" value="1"/>
</dbReference>
<keyword evidence="6" id="KW-0829">Tyrosine-protein kinase</keyword>
<proteinExistence type="inferred from homology"/>
<dbReference type="PROSITE" id="PS50011">
    <property type="entry name" value="PROTEIN_KINASE_DOM"/>
    <property type="match status" value="1"/>
</dbReference>
<keyword evidence="9 12" id="KW-0675">Receptor</keyword>
<dbReference type="SMART" id="SM00219">
    <property type="entry name" value="TyrKc"/>
    <property type="match status" value="1"/>
</dbReference>
<evidence type="ECO:0000313" key="12">
    <source>
        <dbReference type="EMBL" id="BES88642.1"/>
    </source>
</evidence>
<feature type="binding site" evidence="8">
    <location>
        <position position="35"/>
    </location>
    <ligand>
        <name>ATP</name>
        <dbReference type="ChEBI" id="CHEBI:30616"/>
    </ligand>
</feature>
<evidence type="ECO:0000256" key="6">
    <source>
        <dbReference type="ARBA" id="ARBA00023137"/>
    </source>
</evidence>
<evidence type="ECO:0000313" key="13">
    <source>
        <dbReference type="Proteomes" id="UP001307889"/>
    </source>
</evidence>